<dbReference type="InterPro" id="IPR050079">
    <property type="entry name" value="DEAD_box_RNA_helicase"/>
</dbReference>
<evidence type="ECO:0000313" key="11">
    <source>
        <dbReference type="Proteomes" id="UP001163823"/>
    </source>
</evidence>
<evidence type="ECO:0000256" key="3">
    <source>
        <dbReference type="ARBA" id="ARBA00022801"/>
    </source>
</evidence>
<dbReference type="GO" id="GO:0016787">
    <property type="term" value="F:hydrolase activity"/>
    <property type="evidence" value="ECO:0007669"/>
    <property type="project" value="UniProtKB-KW"/>
</dbReference>
<evidence type="ECO:0000259" key="9">
    <source>
        <dbReference type="PROSITE" id="PS51192"/>
    </source>
</evidence>
<proteinExistence type="predicted"/>
<accession>A0AAD7L6X8</accession>
<dbReference type="EC" id="3.6.4.13" evidence="1"/>
<gene>
    <name evidence="10" type="ORF">O6P43_024513</name>
</gene>
<dbReference type="GO" id="GO:0003723">
    <property type="term" value="F:RNA binding"/>
    <property type="evidence" value="ECO:0007669"/>
    <property type="project" value="UniProtKB-KW"/>
</dbReference>
<sequence>MRRRKPNLGERYSEAHSNPASGNPTDFGKDVVARAKTGSGKTLAYLLPMLQKLFTNSAPRKKVAPNAFILVPTRELCQQVYKVVSSLIELCRIQLKVVQLTTNMGASDLQAALAGPPDILVTTPACIPKCLSASVLQSASINESLETPVLDEVEIHDLLLSYGYENDIKAFTSHIPRSCHCLLIPQGWDNPQNVQQFWISCGARDKLLYILALLKLELVQKKALIFTNTIDLSFRVKLFLEKAAVLNAELPQNSCLHILEEFNVGLFDYLIATDDSQTMEKEEATKESNGESRKSRKHVRQKLDSEFGVVRGINIKNVYTEIVQSSCGKIASHFPLNRNINVYVRAQTFTSPNI</sequence>
<dbReference type="Pfam" id="PF00270">
    <property type="entry name" value="DEAD"/>
    <property type="match status" value="1"/>
</dbReference>
<keyword evidence="4 10" id="KW-0347">Helicase</keyword>
<feature type="compositionally biased region" description="Basic and acidic residues" evidence="8">
    <location>
        <begin position="280"/>
        <end position="293"/>
    </location>
</feature>
<dbReference type="Gene3D" id="3.40.50.300">
    <property type="entry name" value="P-loop containing nucleotide triphosphate hydrolases"/>
    <property type="match status" value="2"/>
</dbReference>
<keyword evidence="5" id="KW-0067">ATP-binding</keyword>
<dbReference type="GO" id="GO:0003724">
    <property type="term" value="F:RNA helicase activity"/>
    <property type="evidence" value="ECO:0007669"/>
    <property type="project" value="UniProtKB-EC"/>
</dbReference>
<dbReference type="InterPro" id="IPR027417">
    <property type="entry name" value="P-loop_NTPase"/>
</dbReference>
<feature type="compositionally biased region" description="Polar residues" evidence="8">
    <location>
        <begin position="15"/>
        <end position="24"/>
    </location>
</feature>
<name>A0AAD7L6X8_QUISA</name>
<feature type="domain" description="Helicase ATP-binding" evidence="9">
    <location>
        <begin position="22"/>
        <end position="161"/>
    </location>
</feature>
<reference evidence="10" key="1">
    <citation type="journal article" date="2023" name="Science">
        <title>Elucidation of the pathway for biosynthesis of saponin adjuvants from the soapbark tree.</title>
        <authorList>
            <person name="Reed J."/>
            <person name="Orme A."/>
            <person name="El-Demerdash A."/>
            <person name="Owen C."/>
            <person name="Martin L.B.B."/>
            <person name="Misra R.C."/>
            <person name="Kikuchi S."/>
            <person name="Rejzek M."/>
            <person name="Martin A.C."/>
            <person name="Harkess A."/>
            <person name="Leebens-Mack J."/>
            <person name="Louveau T."/>
            <person name="Stephenson M.J."/>
            <person name="Osbourn A."/>
        </authorList>
    </citation>
    <scope>NUCLEOTIDE SEQUENCE</scope>
    <source>
        <strain evidence="10">S10</strain>
    </source>
</reference>
<dbReference type="SMART" id="SM00487">
    <property type="entry name" value="DEXDc"/>
    <property type="match status" value="1"/>
</dbReference>
<comment type="caution">
    <text evidence="10">The sequence shown here is derived from an EMBL/GenBank/DDBJ whole genome shotgun (WGS) entry which is preliminary data.</text>
</comment>
<protein>
    <recommendedName>
        <fullName evidence="1">RNA helicase</fullName>
        <ecNumber evidence="1">3.6.4.13</ecNumber>
    </recommendedName>
</protein>
<evidence type="ECO:0000256" key="6">
    <source>
        <dbReference type="ARBA" id="ARBA00022884"/>
    </source>
</evidence>
<keyword evidence="3" id="KW-0378">Hydrolase</keyword>
<evidence type="ECO:0000256" key="5">
    <source>
        <dbReference type="ARBA" id="ARBA00022840"/>
    </source>
</evidence>
<dbReference type="GO" id="GO:0005829">
    <property type="term" value="C:cytosol"/>
    <property type="evidence" value="ECO:0007669"/>
    <property type="project" value="TreeGrafter"/>
</dbReference>
<evidence type="ECO:0000313" key="10">
    <source>
        <dbReference type="EMBL" id="KAJ7952713.1"/>
    </source>
</evidence>
<organism evidence="10 11">
    <name type="scientific">Quillaja saponaria</name>
    <name type="common">Soap bark tree</name>
    <dbReference type="NCBI Taxonomy" id="32244"/>
    <lineage>
        <taxon>Eukaryota</taxon>
        <taxon>Viridiplantae</taxon>
        <taxon>Streptophyta</taxon>
        <taxon>Embryophyta</taxon>
        <taxon>Tracheophyta</taxon>
        <taxon>Spermatophyta</taxon>
        <taxon>Magnoliopsida</taxon>
        <taxon>eudicotyledons</taxon>
        <taxon>Gunneridae</taxon>
        <taxon>Pentapetalae</taxon>
        <taxon>rosids</taxon>
        <taxon>fabids</taxon>
        <taxon>Fabales</taxon>
        <taxon>Quillajaceae</taxon>
        <taxon>Quillaja</taxon>
    </lineage>
</organism>
<dbReference type="SUPFAM" id="SSF52540">
    <property type="entry name" value="P-loop containing nucleoside triphosphate hydrolases"/>
    <property type="match status" value="2"/>
</dbReference>
<dbReference type="GO" id="GO:0005524">
    <property type="term" value="F:ATP binding"/>
    <property type="evidence" value="ECO:0007669"/>
    <property type="project" value="UniProtKB-KW"/>
</dbReference>
<evidence type="ECO:0000256" key="8">
    <source>
        <dbReference type="SAM" id="MobiDB-lite"/>
    </source>
</evidence>
<feature type="region of interest" description="Disordered" evidence="8">
    <location>
        <begin position="1"/>
        <end position="29"/>
    </location>
</feature>
<evidence type="ECO:0000256" key="4">
    <source>
        <dbReference type="ARBA" id="ARBA00022806"/>
    </source>
</evidence>
<keyword evidence="6" id="KW-0694">RNA-binding</keyword>
<keyword evidence="11" id="KW-1185">Reference proteome</keyword>
<dbReference type="PROSITE" id="PS51192">
    <property type="entry name" value="HELICASE_ATP_BIND_1"/>
    <property type="match status" value="1"/>
</dbReference>
<dbReference type="AlphaFoldDB" id="A0AAD7L6X8"/>
<dbReference type="InterPro" id="IPR014001">
    <property type="entry name" value="Helicase_ATP-bd"/>
</dbReference>
<comment type="catalytic activity">
    <reaction evidence="7">
        <text>ATP + H2O = ADP + phosphate + H(+)</text>
        <dbReference type="Rhea" id="RHEA:13065"/>
        <dbReference type="ChEBI" id="CHEBI:15377"/>
        <dbReference type="ChEBI" id="CHEBI:15378"/>
        <dbReference type="ChEBI" id="CHEBI:30616"/>
        <dbReference type="ChEBI" id="CHEBI:43474"/>
        <dbReference type="ChEBI" id="CHEBI:456216"/>
        <dbReference type="EC" id="3.6.4.13"/>
    </reaction>
</comment>
<dbReference type="PANTHER" id="PTHR47959">
    <property type="entry name" value="ATP-DEPENDENT RNA HELICASE RHLE-RELATED"/>
    <property type="match status" value="1"/>
</dbReference>
<dbReference type="InterPro" id="IPR011545">
    <property type="entry name" value="DEAD/DEAH_box_helicase_dom"/>
</dbReference>
<dbReference type="Proteomes" id="UP001163823">
    <property type="component" value="Chromosome 10"/>
</dbReference>
<dbReference type="EMBL" id="JARAOO010000010">
    <property type="protein sequence ID" value="KAJ7952713.1"/>
    <property type="molecule type" value="Genomic_DNA"/>
</dbReference>
<keyword evidence="2" id="KW-0547">Nucleotide-binding</keyword>
<evidence type="ECO:0000256" key="2">
    <source>
        <dbReference type="ARBA" id="ARBA00022741"/>
    </source>
</evidence>
<feature type="region of interest" description="Disordered" evidence="8">
    <location>
        <begin position="280"/>
        <end position="299"/>
    </location>
</feature>
<evidence type="ECO:0000256" key="7">
    <source>
        <dbReference type="ARBA" id="ARBA00047984"/>
    </source>
</evidence>
<evidence type="ECO:0000256" key="1">
    <source>
        <dbReference type="ARBA" id="ARBA00012552"/>
    </source>
</evidence>
<dbReference type="PANTHER" id="PTHR47959:SF21">
    <property type="entry name" value="DEAD-BOX HELICASE 56"/>
    <property type="match status" value="1"/>
</dbReference>